<feature type="binding site" evidence="8">
    <location>
        <position position="359"/>
    </location>
    <ligand>
        <name>Mn(2+)</name>
        <dbReference type="ChEBI" id="CHEBI:29035"/>
        <label>1</label>
    </ligand>
</feature>
<evidence type="ECO:0000259" key="9">
    <source>
        <dbReference type="PROSITE" id="PS00631"/>
    </source>
</evidence>
<proteinExistence type="inferred from homology"/>
<dbReference type="CDD" id="cd00433">
    <property type="entry name" value="Peptidase_M17"/>
    <property type="match status" value="1"/>
</dbReference>
<dbReference type="GO" id="GO:0006508">
    <property type="term" value="P:proteolysis"/>
    <property type="evidence" value="ECO:0007669"/>
    <property type="project" value="UniProtKB-KW"/>
</dbReference>
<keyword evidence="4 8" id="KW-0031">Aminopeptidase</keyword>
<dbReference type="AlphaFoldDB" id="A0A423PU14"/>
<keyword evidence="11" id="KW-1185">Reference proteome</keyword>
<evidence type="ECO:0000313" key="10">
    <source>
        <dbReference type="EMBL" id="ROO29073.1"/>
    </source>
</evidence>
<keyword evidence="8" id="KW-0963">Cytoplasm</keyword>
<accession>A0A423PU14</accession>
<dbReference type="InterPro" id="IPR023042">
    <property type="entry name" value="Peptidase_M17_leu_NH2_pept"/>
</dbReference>
<evidence type="ECO:0000256" key="8">
    <source>
        <dbReference type="HAMAP-Rule" id="MF_00181"/>
    </source>
</evidence>
<keyword evidence="7 8" id="KW-0464">Manganese</keyword>
<dbReference type="NCBIfam" id="NF002073">
    <property type="entry name" value="PRK00913.1-2"/>
    <property type="match status" value="1"/>
</dbReference>
<keyword evidence="5 8" id="KW-0645">Protease</keyword>
<dbReference type="PRINTS" id="PR00481">
    <property type="entry name" value="LAMNOPPTDASE"/>
</dbReference>
<sequence>MQEQFMEYLVKSGSPEKQRVGCVVVGIFDRRKPSTQAEALDTASGGLIASVMRRGDMDGKLGQTTVLHGLDNLFCDRILLVGCGKERDFNQRAYQRACRAAAAELDGMGGVDAAFYLTELNVKGRDDFRWSVKQALMTVEETFYRFEACRGVGYEKHSRKLARLVFQVPRRSDLPAAEKGVSEGVATANGVKLAKDLGNMPGNICTPTYLAEQAGALAERQAKVKTNVLEEADMEALGMGALLAVSRGSRQPAKLIVMEYMNGPKNAKPTVLVGKGVTFDSGGISIKPGAAMDEMKYDMGGAASVFGAVQAAAELELPINVVGVVAATENLPDGDAYKPGDILTSMSGQTIEILNTDAEGRLALADALTYVERNYDSDAVVDMATLTGAAVIALGAHAAGLYANNSPLRRSLRDAGEYVGDRAWPMPLWEEYQSQLDSNFADMANVGGKAAGSVTAASFLHRFARKLRWAHLDIAGVAWKTGKDKGATGRPVGLLVQYLIERAQQA</sequence>
<dbReference type="PANTHER" id="PTHR11963">
    <property type="entry name" value="LEUCINE AMINOPEPTIDASE-RELATED"/>
    <property type="match status" value="1"/>
</dbReference>
<comment type="catalytic activity">
    <reaction evidence="2 8">
        <text>Release of an N-terminal amino acid, preferentially leucine, but not glutamic or aspartic acids.</text>
        <dbReference type="EC" id="3.4.11.10"/>
    </reaction>
</comment>
<comment type="function">
    <text evidence="8">Presumably involved in the processing and regular turnover of intracellular proteins. Catalyzes the removal of unsubstituted N-terminal amino acids from various peptides.</text>
</comment>
<dbReference type="EC" id="3.4.11.1" evidence="8"/>
<dbReference type="GO" id="GO:0070006">
    <property type="term" value="F:metalloaminopeptidase activity"/>
    <property type="evidence" value="ECO:0007669"/>
    <property type="project" value="InterPro"/>
</dbReference>
<dbReference type="NCBIfam" id="NF002074">
    <property type="entry name" value="PRK00913.1-4"/>
    <property type="match status" value="1"/>
</dbReference>
<comment type="subcellular location">
    <subcellularLocation>
        <location evidence="8">Cytoplasm</location>
    </subcellularLocation>
</comment>
<feature type="binding site" evidence="8">
    <location>
        <position position="275"/>
    </location>
    <ligand>
        <name>Mn(2+)</name>
        <dbReference type="ChEBI" id="CHEBI:29035"/>
        <label>2</label>
    </ligand>
</feature>
<dbReference type="Gene3D" id="3.40.220.10">
    <property type="entry name" value="Leucine Aminopeptidase, subunit E, domain 1"/>
    <property type="match status" value="1"/>
</dbReference>
<dbReference type="EC" id="3.4.11.10" evidence="8"/>
<dbReference type="Gene3D" id="3.40.630.10">
    <property type="entry name" value="Zn peptidases"/>
    <property type="match status" value="1"/>
</dbReference>
<feature type="binding site" evidence="8">
    <location>
        <position position="280"/>
    </location>
    <ligand>
        <name>Mn(2+)</name>
        <dbReference type="ChEBI" id="CHEBI:29035"/>
        <label>1</label>
    </ligand>
</feature>
<dbReference type="PROSITE" id="PS00631">
    <property type="entry name" value="CYTOSOL_AP"/>
    <property type="match status" value="1"/>
</dbReference>
<dbReference type="InterPro" id="IPR043472">
    <property type="entry name" value="Macro_dom-like"/>
</dbReference>
<keyword evidence="8" id="KW-0479">Metal-binding</keyword>
<dbReference type="SUPFAM" id="SSF52949">
    <property type="entry name" value="Macro domain-like"/>
    <property type="match status" value="1"/>
</dbReference>
<feature type="binding site" evidence="8">
    <location>
        <position position="298"/>
    </location>
    <ligand>
        <name>Mn(2+)</name>
        <dbReference type="ChEBI" id="CHEBI:29035"/>
        <label>2</label>
    </ligand>
</feature>
<comment type="cofactor">
    <cofactor evidence="8">
        <name>Mn(2+)</name>
        <dbReference type="ChEBI" id="CHEBI:29035"/>
    </cofactor>
    <text evidence="8">Binds 2 manganese ions per subunit.</text>
</comment>
<comment type="catalytic activity">
    <reaction evidence="1 8">
        <text>Release of an N-terminal amino acid, Xaa-|-Yaa-, in which Xaa is preferably Leu, but may be other amino acids including Pro although not Arg or Lys, and Yaa may be Pro. Amino acid amides and methyl esters are also readily hydrolyzed, but rates on arylamides are exceedingly low.</text>
        <dbReference type="EC" id="3.4.11.1"/>
    </reaction>
</comment>
<dbReference type="Proteomes" id="UP000283993">
    <property type="component" value="Unassembled WGS sequence"/>
</dbReference>
<dbReference type="Pfam" id="PF02789">
    <property type="entry name" value="Peptidase_M17_N"/>
    <property type="match status" value="1"/>
</dbReference>
<comment type="caution">
    <text evidence="10">The sequence shown here is derived from an EMBL/GenBank/DDBJ whole genome shotgun (WGS) entry which is preliminary data.</text>
</comment>
<dbReference type="InterPro" id="IPR011356">
    <property type="entry name" value="Leucine_aapep/pepB"/>
</dbReference>
<feature type="active site" evidence="8">
    <location>
        <position position="361"/>
    </location>
</feature>
<feature type="binding site" evidence="8">
    <location>
        <position position="359"/>
    </location>
    <ligand>
        <name>Mn(2+)</name>
        <dbReference type="ChEBI" id="CHEBI:29035"/>
        <label>2</label>
    </ligand>
</feature>
<dbReference type="Pfam" id="PF00883">
    <property type="entry name" value="Peptidase_M17"/>
    <property type="match status" value="1"/>
</dbReference>
<comment type="similarity">
    <text evidence="3 8">Belongs to the peptidase M17 family.</text>
</comment>
<evidence type="ECO:0000256" key="4">
    <source>
        <dbReference type="ARBA" id="ARBA00022438"/>
    </source>
</evidence>
<organism evidence="10 11">
    <name type="scientific">Salinisphaera orenii MK-B5</name>
    <dbReference type="NCBI Taxonomy" id="856730"/>
    <lineage>
        <taxon>Bacteria</taxon>
        <taxon>Pseudomonadati</taxon>
        <taxon>Pseudomonadota</taxon>
        <taxon>Gammaproteobacteria</taxon>
        <taxon>Salinisphaerales</taxon>
        <taxon>Salinisphaeraceae</taxon>
        <taxon>Salinisphaera</taxon>
    </lineage>
</organism>
<evidence type="ECO:0000256" key="2">
    <source>
        <dbReference type="ARBA" id="ARBA00000967"/>
    </source>
</evidence>
<dbReference type="GO" id="GO:0005737">
    <property type="term" value="C:cytoplasm"/>
    <property type="evidence" value="ECO:0007669"/>
    <property type="project" value="UniProtKB-SubCell"/>
</dbReference>
<dbReference type="HAMAP" id="MF_00181">
    <property type="entry name" value="Cytosol_peptidase_M17"/>
    <property type="match status" value="1"/>
</dbReference>
<protein>
    <recommendedName>
        <fullName evidence="8">Probable cytosol aminopeptidase</fullName>
        <ecNumber evidence="8">3.4.11.1</ecNumber>
    </recommendedName>
    <alternativeName>
        <fullName evidence="8">Leucine aminopeptidase</fullName>
        <shortName evidence="8">LAP</shortName>
        <ecNumber evidence="8">3.4.11.10</ecNumber>
    </alternativeName>
    <alternativeName>
        <fullName evidence="8">Leucyl aminopeptidase</fullName>
    </alternativeName>
</protein>
<gene>
    <name evidence="8" type="primary">pepA</name>
    <name evidence="10" type="ORF">SAOR_04730</name>
</gene>
<evidence type="ECO:0000256" key="1">
    <source>
        <dbReference type="ARBA" id="ARBA00000135"/>
    </source>
</evidence>
<name>A0A423PU14_9GAMM</name>
<evidence type="ECO:0000256" key="7">
    <source>
        <dbReference type="ARBA" id="ARBA00023211"/>
    </source>
</evidence>
<feature type="active site" evidence="8">
    <location>
        <position position="287"/>
    </location>
</feature>
<dbReference type="PANTHER" id="PTHR11963:SF23">
    <property type="entry name" value="CYTOSOL AMINOPEPTIDASE"/>
    <property type="match status" value="1"/>
</dbReference>
<evidence type="ECO:0000256" key="6">
    <source>
        <dbReference type="ARBA" id="ARBA00022801"/>
    </source>
</evidence>
<evidence type="ECO:0000313" key="11">
    <source>
        <dbReference type="Proteomes" id="UP000283993"/>
    </source>
</evidence>
<dbReference type="InterPro" id="IPR008283">
    <property type="entry name" value="Peptidase_M17_N"/>
</dbReference>
<dbReference type="SUPFAM" id="SSF53187">
    <property type="entry name" value="Zn-dependent exopeptidases"/>
    <property type="match status" value="1"/>
</dbReference>
<feature type="binding site" evidence="8">
    <location>
        <position position="280"/>
    </location>
    <ligand>
        <name>Mn(2+)</name>
        <dbReference type="ChEBI" id="CHEBI:29035"/>
        <label>2</label>
    </ligand>
</feature>
<feature type="domain" description="Cytosol aminopeptidase" evidence="9">
    <location>
        <begin position="355"/>
        <end position="362"/>
    </location>
</feature>
<keyword evidence="6 8" id="KW-0378">Hydrolase</keyword>
<dbReference type="InterPro" id="IPR000819">
    <property type="entry name" value="Peptidase_M17_C"/>
</dbReference>
<dbReference type="GO" id="GO:0030145">
    <property type="term" value="F:manganese ion binding"/>
    <property type="evidence" value="ECO:0007669"/>
    <property type="project" value="UniProtKB-UniRule"/>
</dbReference>
<evidence type="ECO:0000256" key="3">
    <source>
        <dbReference type="ARBA" id="ARBA00009528"/>
    </source>
</evidence>
<evidence type="ECO:0000256" key="5">
    <source>
        <dbReference type="ARBA" id="ARBA00022670"/>
    </source>
</evidence>
<dbReference type="EMBL" id="AYKH01000006">
    <property type="protein sequence ID" value="ROO29073.1"/>
    <property type="molecule type" value="Genomic_DNA"/>
</dbReference>
<feature type="binding site" evidence="8">
    <location>
        <position position="357"/>
    </location>
    <ligand>
        <name>Mn(2+)</name>
        <dbReference type="ChEBI" id="CHEBI:29035"/>
        <label>1</label>
    </ligand>
</feature>
<reference evidence="10 11" key="1">
    <citation type="submission" date="2013-10" db="EMBL/GenBank/DDBJ databases">
        <title>Salinisphaera orenii MK-B5 Genome Sequencing.</title>
        <authorList>
            <person name="Lai Q."/>
            <person name="Li C."/>
            <person name="Shao Z."/>
        </authorList>
    </citation>
    <scope>NUCLEOTIDE SEQUENCE [LARGE SCALE GENOMIC DNA]</scope>
    <source>
        <strain evidence="10 11">MK-B5</strain>
    </source>
</reference>